<evidence type="ECO:0000313" key="1">
    <source>
        <dbReference type="EMBL" id="TXB62042.1"/>
    </source>
</evidence>
<gene>
    <name evidence="1" type="ORF">FRY97_15895</name>
</gene>
<sequence length="160" mass="19235">MEKKVILVTLIFLMLGCFGSKSTNGLEKAEDFYNKKKDVDFEMFKCFNILQWNQNRKNYREEYHIEFYPNCRIGGYKALRGKVKFENGKPIFHSESLRKDDLPPQLLEEFYRLQVSNLFYKNPDRLELAIYPDVRLLKSCEEEKEGYLSFDNCWHYKVID</sequence>
<comment type="caution">
    <text evidence="1">The sequence shown here is derived from an EMBL/GenBank/DDBJ whole genome shotgun (WGS) entry which is preliminary data.</text>
</comment>
<dbReference type="RefSeq" id="WP_147168550.1">
    <property type="nucleotide sequence ID" value="NZ_VOOR01000038.1"/>
</dbReference>
<keyword evidence="2" id="KW-1185">Reference proteome</keyword>
<reference evidence="1 2" key="1">
    <citation type="submission" date="2019-08" db="EMBL/GenBank/DDBJ databases">
        <title>Genome of Phaeodactylibacter luteus.</title>
        <authorList>
            <person name="Bowman J.P."/>
        </authorList>
    </citation>
    <scope>NUCLEOTIDE SEQUENCE [LARGE SCALE GENOMIC DNA]</scope>
    <source>
        <strain evidence="1 2">KCTC 42180</strain>
    </source>
</reference>
<organism evidence="1 2">
    <name type="scientific">Phaeodactylibacter luteus</name>
    <dbReference type="NCBI Taxonomy" id="1564516"/>
    <lineage>
        <taxon>Bacteria</taxon>
        <taxon>Pseudomonadati</taxon>
        <taxon>Bacteroidota</taxon>
        <taxon>Saprospiria</taxon>
        <taxon>Saprospirales</taxon>
        <taxon>Haliscomenobacteraceae</taxon>
        <taxon>Phaeodactylibacter</taxon>
    </lineage>
</organism>
<evidence type="ECO:0000313" key="2">
    <source>
        <dbReference type="Proteomes" id="UP000321580"/>
    </source>
</evidence>
<protein>
    <recommendedName>
        <fullName evidence="3">Lipoprotein</fullName>
    </recommendedName>
</protein>
<name>A0A5C6RL37_9BACT</name>
<dbReference type="EMBL" id="VOOR01000038">
    <property type="protein sequence ID" value="TXB62042.1"/>
    <property type="molecule type" value="Genomic_DNA"/>
</dbReference>
<dbReference type="AlphaFoldDB" id="A0A5C6RL37"/>
<accession>A0A5C6RL37</accession>
<dbReference type="Proteomes" id="UP000321580">
    <property type="component" value="Unassembled WGS sequence"/>
</dbReference>
<proteinExistence type="predicted"/>
<dbReference type="PROSITE" id="PS51257">
    <property type="entry name" value="PROKAR_LIPOPROTEIN"/>
    <property type="match status" value="1"/>
</dbReference>
<evidence type="ECO:0008006" key="3">
    <source>
        <dbReference type="Google" id="ProtNLM"/>
    </source>
</evidence>